<proteinExistence type="predicted"/>
<reference evidence="1 2" key="1">
    <citation type="submission" date="2024-03" db="EMBL/GenBank/DDBJ databases">
        <title>Draft genome sequence of Klenkia terrae.</title>
        <authorList>
            <person name="Duangmal K."/>
            <person name="Chantavorakit T."/>
        </authorList>
    </citation>
    <scope>NUCLEOTIDE SEQUENCE [LARGE SCALE GENOMIC DNA]</scope>
    <source>
        <strain evidence="1 2">JCM 17786</strain>
    </source>
</reference>
<comment type="caution">
    <text evidence="1">The sequence shown here is derived from an EMBL/GenBank/DDBJ whole genome shotgun (WGS) entry which is preliminary data.</text>
</comment>
<dbReference type="RefSeq" id="WP_225235197.1">
    <property type="nucleotide sequence ID" value="NZ_JBAPLV010000011.1"/>
</dbReference>
<sequence length="201" mass="22276">MKEDVLEQVVEDYLQLNGYFTRHNLKFRPSKAFPGYSAHEHSVASDVDVIGIHPSLSGPDRVRVVSCKAWQAGFFPAGKLAELREEKANPKRATWRHFRELWRPEWSEAFRDEVEKAAGQRDFHYSIAVAALKGPGSNDPTAAAAAWSADPTIAKHLDGCTFSFLTMKDMWAHLQASLTTTPAASEIGRLAQLLRAAGVEA</sequence>
<evidence type="ECO:0008006" key="3">
    <source>
        <dbReference type="Google" id="ProtNLM"/>
    </source>
</evidence>
<gene>
    <name evidence="1" type="ORF">UXQ13_11605</name>
</gene>
<accession>A0ABU8E6A5</accession>
<organism evidence="1 2">
    <name type="scientific">Klenkia terrae</name>
    <dbReference type="NCBI Taxonomy" id="1052259"/>
    <lineage>
        <taxon>Bacteria</taxon>
        <taxon>Bacillati</taxon>
        <taxon>Actinomycetota</taxon>
        <taxon>Actinomycetes</taxon>
        <taxon>Geodermatophilales</taxon>
        <taxon>Geodermatophilaceae</taxon>
        <taxon>Klenkia</taxon>
    </lineage>
</organism>
<protein>
    <recommendedName>
        <fullName evidence="3">NERD domain-containing protein</fullName>
    </recommendedName>
</protein>
<keyword evidence="2" id="KW-1185">Reference proteome</keyword>
<dbReference type="EMBL" id="JBAPLV010000011">
    <property type="protein sequence ID" value="MEI4279110.1"/>
    <property type="molecule type" value="Genomic_DNA"/>
</dbReference>
<name>A0ABU8E6A5_9ACTN</name>
<dbReference type="Proteomes" id="UP001373496">
    <property type="component" value="Unassembled WGS sequence"/>
</dbReference>
<evidence type="ECO:0000313" key="1">
    <source>
        <dbReference type="EMBL" id="MEI4279110.1"/>
    </source>
</evidence>
<evidence type="ECO:0000313" key="2">
    <source>
        <dbReference type="Proteomes" id="UP001373496"/>
    </source>
</evidence>